<dbReference type="InterPro" id="IPR011042">
    <property type="entry name" value="6-blade_b-propeller_TolB-like"/>
</dbReference>
<dbReference type="Pfam" id="PF02333">
    <property type="entry name" value="Phytase"/>
    <property type="match status" value="1"/>
</dbReference>
<protein>
    <submittedName>
        <fullName evidence="2">3-phytase</fullName>
    </submittedName>
</protein>
<proteinExistence type="predicted"/>
<dbReference type="GO" id="GO:0016158">
    <property type="term" value="F:inositol hexakisphosphate 3-phosphatase activity"/>
    <property type="evidence" value="ECO:0007669"/>
    <property type="project" value="InterPro"/>
</dbReference>
<feature type="domain" description="BPP" evidence="1">
    <location>
        <begin position="54"/>
        <end position="385"/>
    </location>
</feature>
<name>A0A2P8FU57_9BACT</name>
<dbReference type="PROSITE" id="PS51662">
    <property type="entry name" value="BP_PHYTASE"/>
    <property type="match status" value="1"/>
</dbReference>
<dbReference type="Gene3D" id="2.120.10.30">
    <property type="entry name" value="TolB, C-terminal domain"/>
    <property type="match status" value="1"/>
</dbReference>
<dbReference type="SUPFAM" id="SSF50956">
    <property type="entry name" value="Thermostable phytase (3-phytase)"/>
    <property type="match status" value="1"/>
</dbReference>
<accession>A0A2P8FU57</accession>
<comment type="caution">
    <text evidence="2">The sequence shown here is derived from an EMBL/GenBank/DDBJ whole genome shotgun (WGS) entry which is preliminary data.</text>
</comment>
<sequence>MVPSNFSFIPLPARTKPPGAFFILTPVKAFILPAIGLAASLVACQSGNNTPIHSAKADTVSAVIQPVFITDTVAHDTDDPAIWINPADPSKSLIIGTDKDQDGGLYVFDLQGKLQRDKTVTGLKRPDNVDIEYGLMLAGKPVDIAVTTERFTHKLRIYSVPDMKPVDNGGIEVFVGETGENVRDLMGIALYKNKTGRIYAIVGRKSGPTDGTYLWQYLLEDNGKGQVKASLVRKFGQYSGLKEIEAIAVDDQLGYVYYSDEGKGVRKYYADPEKGDQELALFATNGFTEDHEGISIYQLTDTTGYILVSDQGANSFQIFPREGTSGKPHSHPLLRKVAVKASHSDGSDLVSVPLNAQFKNGLFVAMSDDKTFHLYRWEDIAGKHLKSIR</sequence>
<reference evidence="2 3" key="1">
    <citation type="submission" date="2018-03" db="EMBL/GenBank/DDBJ databases">
        <title>Genomic Encyclopedia of Archaeal and Bacterial Type Strains, Phase II (KMG-II): from individual species to whole genera.</title>
        <authorList>
            <person name="Goeker M."/>
        </authorList>
    </citation>
    <scope>NUCLEOTIDE SEQUENCE [LARGE SCALE GENOMIC DNA]</scope>
    <source>
        <strain evidence="2 3">DSM 29057</strain>
    </source>
</reference>
<evidence type="ECO:0000313" key="3">
    <source>
        <dbReference type="Proteomes" id="UP000241964"/>
    </source>
</evidence>
<dbReference type="InterPro" id="IPR003431">
    <property type="entry name" value="B-propeller_Phytase"/>
</dbReference>
<evidence type="ECO:0000313" key="2">
    <source>
        <dbReference type="EMBL" id="PSL25256.1"/>
    </source>
</evidence>
<dbReference type="Proteomes" id="UP000241964">
    <property type="component" value="Unassembled WGS sequence"/>
</dbReference>
<keyword evidence="3" id="KW-1185">Reference proteome</keyword>
<organism evidence="2 3">
    <name type="scientific">Dyadobacter jiangsuensis</name>
    <dbReference type="NCBI Taxonomy" id="1591085"/>
    <lineage>
        <taxon>Bacteria</taxon>
        <taxon>Pseudomonadati</taxon>
        <taxon>Bacteroidota</taxon>
        <taxon>Cytophagia</taxon>
        <taxon>Cytophagales</taxon>
        <taxon>Spirosomataceae</taxon>
        <taxon>Dyadobacter</taxon>
    </lineage>
</organism>
<dbReference type="AlphaFoldDB" id="A0A2P8FU57"/>
<evidence type="ECO:0000259" key="1">
    <source>
        <dbReference type="PROSITE" id="PS51662"/>
    </source>
</evidence>
<dbReference type="EMBL" id="PYAS01000012">
    <property type="protein sequence ID" value="PSL25256.1"/>
    <property type="molecule type" value="Genomic_DNA"/>
</dbReference>
<gene>
    <name evidence="2" type="ORF">CLV60_112175</name>
</gene>